<dbReference type="EMBL" id="CP066802">
    <property type="protein sequence ID" value="QQM67315.1"/>
    <property type="molecule type" value="Genomic_DNA"/>
</dbReference>
<name>A0A7T7M9N9_9ACTO</name>
<dbReference type="KEGG" id="awe:JG540_10030"/>
<dbReference type="AlphaFoldDB" id="A0A7T7M9N9"/>
<evidence type="ECO:0000313" key="2">
    <source>
        <dbReference type="EMBL" id="QQM67315.1"/>
    </source>
</evidence>
<feature type="domain" description="YcaO" evidence="1">
    <location>
        <begin position="1"/>
        <end position="276"/>
    </location>
</feature>
<sequence>MRAAGEVVERWAVSAQRLRGDVLLFPDAGPSGAAAGPSADFCLRRGLCELVERDAVMRGWYLGEGVHLLPSAQVDSALTGAGAATRGLKEVLQRLLERGVELRLLALPSRCTELTAVMCVLVDPQEQVVACGLGCAVNPGRGVRSAFREACQILDLYAALREVGGRPSRPATVRSDADRAIWWGAEGNLAAFEAWLAGLPSGPQALEPAMFSWKELLVSSSFTELTDTLPAVVRDAGWHAGRVENSTLVPLIMDERGTMGKRLTQASYHGLPHPVL</sequence>
<protein>
    <submittedName>
        <fullName evidence="2">YcaO-like family protein</fullName>
    </submittedName>
</protein>
<organism evidence="2 3">
    <name type="scientific">Actinomyces weissii</name>
    <dbReference type="NCBI Taxonomy" id="675090"/>
    <lineage>
        <taxon>Bacteria</taxon>
        <taxon>Bacillati</taxon>
        <taxon>Actinomycetota</taxon>
        <taxon>Actinomycetes</taxon>
        <taxon>Actinomycetales</taxon>
        <taxon>Actinomycetaceae</taxon>
        <taxon>Actinomyces</taxon>
    </lineage>
</organism>
<proteinExistence type="predicted"/>
<keyword evidence="3" id="KW-1185">Reference proteome</keyword>
<gene>
    <name evidence="2" type="ORF">JG540_10030</name>
</gene>
<reference evidence="2 3" key="1">
    <citation type="submission" date="2020-12" db="EMBL/GenBank/DDBJ databases">
        <authorList>
            <person name="Zhou J."/>
        </authorList>
    </citation>
    <scope>NUCLEOTIDE SEQUENCE [LARGE SCALE GENOMIC DNA]</scope>
    <source>
        <strain evidence="2 3">CCUG 61299</strain>
    </source>
</reference>
<dbReference type="InterPro" id="IPR003776">
    <property type="entry name" value="YcaO-like_dom"/>
</dbReference>
<dbReference type="PROSITE" id="PS51664">
    <property type="entry name" value="YCAO"/>
    <property type="match status" value="1"/>
</dbReference>
<evidence type="ECO:0000313" key="3">
    <source>
        <dbReference type="Proteomes" id="UP000595895"/>
    </source>
</evidence>
<dbReference type="RefSeq" id="WP_200275796.1">
    <property type="nucleotide sequence ID" value="NZ_CP066802.1"/>
</dbReference>
<evidence type="ECO:0000259" key="1">
    <source>
        <dbReference type="PROSITE" id="PS51664"/>
    </source>
</evidence>
<dbReference type="Proteomes" id="UP000595895">
    <property type="component" value="Chromosome"/>
</dbReference>
<dbReference type="Gene3D" id="3.30.1330.230">
    <property type="match status" value="1"/>
</dbReference>
<accession>A0A7T7M9N9</accession>
<dbReference type="Pfam" id="PF02624">
    <property type="entry name" value="YcaO"/>
    <property type="match status" value="1"/>
</dbReference>